<dbReference type="PANTHER" id="PTHR22854">
    <property type="entry name" value="TRYPTOPHAN BIOSYNTHESIS PROTEIN"/>
    <property type="match status" value="1"/>
</dbReference>
<keyword evidence="4 8" id="KW-0210">Decarboxylase</keyword>
<evidence type="ECO:0000256" key="1">
    <source>
        <dbReference type="ARBA" id="ARBA00001633"/>
    </source>
</evidence>
<dbReference type="NCBIfam" id="NF001377">
    <property type="entry name" value="PRK00278.2-4"/>
    <property type="match status" value="1"/>
</dbReference>
<dbReference type="RefSeq" id="WP_104421750.1">
    <property type="nucleotide sequence ID" value="NZ_PTJC01000009.1"/>
</dbReference>
<dbReference type="InterPro" id="IPR045186">
    <property type="entry name" value="Indole-3-glycerol_P_synth"/>
</dbReference>
<evidence type="ECO:0000256" key="6">
    <source>
        <dbReference type="ARBA" id="ARBA00023141"/>
    </source>
</evidence>
<comment type="similarity">
    <text evidence="8">Belongs to the TrpC family.</text>
</comment>
<evidence type="ECO:0000313" key="11">
    <source>
        <dbReference type="Proteomes" id="UP000237662"/>
    </source>
</evidence>
<dbReference type="GO" id="GO:0000162">
    <property type="term" value="P:L-tryptophan biosynthetic process"/>
    <property type="evidence" value="ECO:0007669"/>
    <property type="project" value="UniProtKB-UniRule"/>
</dbReference>
<evidence type="ECO:0000256" key="4">
    <source>
        <dbReference type="ARBA" id="ARBA00022793"/>
    </source>
</evidence>
<comment type="catalytic activity">
    <reaction evidence="1 8">
        <text>1-(2-carboxyphenylamino)-1-deoxy-D-ribulose 5-phosphate + H(+) = (1S,2R)-1-C-(indol-3-yl)glycerol 3-phosphate + CO2 + H2O</text>
        <dbReference type="Rhea" id="RHEA:23476"/>
        <dbReference type="ChEBI" id="CHEBI:15377"/>
        <dbReference type="ChEBI" id="CHEBI:15378"/>
        <dbReference type="ChEBI" id="CHEBI:16526"/>
        <dbReference type="ChEBI" id="CHEBI:58613"/>
        <dbReference type="ChEBI" id="CHEBI:58866"/>
        <dbReference type="EC" id="4.1.1.48"/>
    </reaction>
</comment>
<sequence>MATILDRIIEYKKLEVERRRAKLPLSALKDAERYHGKRHDFCRAMENSTDFGIIAEFKRKSPSQNDINTEADPVAVGRGYAAAGAAAISCLTDTQFFGALPDDIDRLRAAVDIPVLRKDFIIDSYQLHETRAMGADAVLLIATVLNPVQIDELAEEANELGLQVICEVHDEEEVAKISPNVDIIGVNNRNLGNFSVDIARSIELAEMLPPGMLRISESGIDDPQSIVKLRRSGYRGFLVGTHFMQQPDPGRSLAEFIKKAHEIEAIYKDAIA</sequence>
<dbReference type="SUPFAM" id="SSF51366">
    <property type="entry name" value="Ribulose-phoshate binding barrel"/>
    <property type="match status" value="1"/>
</dbReference>
<dbReference type="Proteomes" id="UP000237662">
    <property type="component" value="Unassembled WGS sequence"/>
</dbReference>
<dbReference type="CDD" id="cd00331">
    <property type="entry name" value="IGPS"/>
    <property type="match status" value="1"/>
</dbReference>
<dbReference type="PROSITE" id="PS00614">
    <property type="entry name" value="IGPS"/>
    <property type="match status" value="1"/>
</dbReference>
<feature type="domain" description="Indole-3-glycerol phosphate synthase" evidence="9">
    <location>
        <begin position="5"/>
        <end position="254"/>
    </location>
</feature>
<evidence type="ECO:0000256" key="8">
    <source>
        <dbReference type="HAMAP-Rule" id="MF_00134"/>
    </source>
</evidence>
<dbReference type="OrthoDB" id="9804217at2"/>
<dbReference type="EC" id="4.1.1.48" evidence="8"/>
<dbReference type="PANTHER" id="PTHR22854:SF2">
    <property type="entry name" value="INDOLE-3-GLYCEROL-PHOSPHATE SYNTHASE"/>
    <property type="match status" value="1"/>
</dbReference>
<evidence type="ECO:0000313" key="10">
    <source>
        <dbReference type="EMBL" id="PPK84038.1"/>
    </source>
</evidence>
<reference evidence="10 11" key="1">
    <citation type="submission" date="2018-02" db="EMBL/GenBank/DDBJ databases">
        <title>Genomic Encyclopedia of Archaeal and Bacterial Type Strains, Phase II (KMG-II): from individual species to whole genera.</title>
        <authorList>
            <person name="Goeker M."/>
        </authorList>
    </citation>
    <scope>NUCLEOTIDE SEQUENCE [LARGE SCALE GENOMIC DNA]</scope>
    <source>
        <strain evidence="10 11">DSM 29526</strain>
    </source>
</reference>
<organism evidence="10 11">
    <name type="scientific">Neolewinella xylanilytica</name>
    <dbReference type="NCBI Taxonomy" id="1514080"/>
    <lineage>
        <taxon>Bacteria</taxon>
        <taxon>Pseudomonadati</taxon>
        <taxon>Bacteroidota</taxon>
        <taxon>Saprospiria</taxon>
        <taxon>Saprospirales</taxon>
        <taxon>Lewinellaceae</taxon>
        <taxon>Neolewinella</taxon>
    </lineage>
</organism>
<evidence type="ECO:0000256" key="3">
    <source>
        <dbReference type="ARBA" id="ARBA00022605"/>
    </source>
</evidence>
<evidence type="ECO:0000256" key="2">
    <source>
        <dbReference type="ARBA" id="ARBA00004696"/>
    </source>
</evidence>
<dbReference type="FunFam" id="3.20.20.70:FF:000024">
    <property type="entry name" value="Indole-3-glycerol phosphate synthase"/>
    <property type="match status" value="1"/>
</dbReference>
<proteinExistence type="inferred from homology"/>
<name>A0A2S6HZT8_9BACT</name>
<dbReference type="InterPro" id="IPR011060">
    <property type="entry name" value="RibuloseP-bd_barrel"/>
</dbReference>
<dbReference type="AlphaFoldDB" id="A0A2S6HZT8"/>
<keyword evidence="11" id="KW-1185">Reference proteome</keyword>
<gene>
    <name evidence="8" type="primary">trpC</name>
    <name evidence="10" type="ORF">CLV84_4188</name>
</gene>
<dbReference type="InterPro" id="IPR001468">
    <property type="entry name" value="Indole-3-GlycerolPSynthase_CS"/>
</dbReference>
<dbReference type="InterPro" id="IPR013798">
    <property type="entry name" value="Indole-3-glycerol_P_synth_dom"/>
</dbReference>
<evidence type="ECO:0000259" key="9">
    <source>
        <dbReference type="Pfam" id="PF00218"/>
    </source>
</evidence>
<keyword evidence="7 8" id="KW-0456">Lyase</keyword>
<evidence type="ECO:0000256" key="5">
    <source>
        <dbReference type="ARBA" id="ARBA00022822"/>
    </source>
</evidence>
<dbReference type="GO" id="GO:0004640">
    <property type="term" value="F:phosphoribosylanthranilate isomerase activity"/>
    <property type="evidence" value="ECO:0007669"/>
    <property type="project" value="TreeGrafter"/>
</dbReference>
<comment type="pathway">
    <text evidence="2 8">Amino-acid biosynthesis; L-tryptophan biosynthesis; L-tryptophan from chorismate: step 4/5.</text>
</comment>
<evidence type="ECO:0000256" key="7">
    <source>
        <dbReference type="ARBA" id="ARBA00023239"/>
    </source>
</evidence>
<dbReference type="Gene3D" id="3.20.20.70">
    <property type="entry name" value="Aldolase class I"/>
    <property type="match status" value="1"/>
</dbReference>
<comment type="caution">
    <text evidence="10">The sequence shown here is derived from an EMBL/GenBank/DDBJ whole genome shotgun (WGS) entry which is preliminary data.</text>
</comment>
<dbReference type="HAMAP" id="MF_00134_B">
    <property type="entry name" value="IGPS_B"/>
    <property type="match status" value="1"/>
</dbReference>
<keyword evidence="5 8" id="KW-0822">Tryptophan biosynthesis</keyword>
<dbReference type="UniPathway" id="UPA00035">
    <property type="reaction ID" value="UER00043"/>
</dbReference>
<dbReference type="GO" id="GO:0004425">
    <property type="term" value="F:indole-3-glycerol-phosphate synthase activity"/>
    <property type="evidence" value="ECO:0007669"/>
    <property type="project" value="UniProtKB-UniRule"/>
</dbReference>
<keyword evidence="3 8" id="KW-0028">Amino-acid biosynthesis</keyword>
<dbReference type="EMBL" id="PTJC01000009">
    <property type="protein sequence ID" value="PPK84038.1"/>
    <property type="molecule type" value="Genomic_DNA"/>
</dbReference>
<accession>A0A2S6HZT8</accession>
<keyword evidence="6 8" id="KW-0057">Aromatic amino acid biosynthesis</keyword>
<dbReference type="InterPro" id="IPR013785">
    <property type="entry name" value="Aldolase_TIM"/>
</dbReference>
<dbReference type="Pfam" id="PF00218">
    <property type="entry name" value="IGPS"/>
    <property type="match status" value="1"/>
</dbReference>
<protein>
    <recommendedName>
        <fullName evidence="8">Indole-3-glycerol phosphate synthase</fullName>
        <shortName evidence="8">IGPS</shortName>
        <ecNumber evidence="8">4.1.1.48</ecNumber>
    </recommendedName>
</protein>